<keyword evidence="1" id="KW-0812">Transmembrane</keyword>
<evidence type="ECO:0008006" key="4">
    <source>
        <dbReference type="Google" id="ProtNLM"/>
    </source>
</evidence>
<gene>
    <name evidence="2" type="ORF">PPRIM_AZ9-3.1.T0480045</name>
</gene>
<keyword evidence="1" id="KW-0472">Membrane</keyword>
<proteinExistence type="predicted"/>
<name>A0A8S1M924_PARPR</name>
<dbReference type="AlphaFoldDB" id="A0A8S1M924"/>
<protein>
    <recommendedName>
        <fullName evidence="4">Transmembrane protein</fullName>
    </recommendedName>
</protein>
<dbReference type="EMBL" id="CAJJDM010000048">
    <property type="protein sequence ID" value="CAD8071774.1"/>
    <property type="molecule type" value="Genomic_DNA"/>
</dbReference>
<keyword evidence="1" id="KW-1133">Transmembrane helix</keyword>
<feature type="transmembrane region" description="Helical" evidence="1">
    <location>
        <begin position="265"/>
        <end position="288"/>
    </location>
</feature>
<comment type="caution">
    <text evidence="2">The sequence shown here is derived from an EMBL/GenBank/DDBJ whole genome shotgun (WGS) entry which is preliminary data.</text>
</comment>
<organism evidence="2 3">
    <name type="scientific">Paramecium primaurelia</name>
    <dbReference type="NCBI Taxonomy" id="5886"/>
    <lineage>
        <taxon>Eukaryota</taxon>
        <taxon>Sar</taxon>
        <taxon>Alveolata</taxon>
        <taxon>Ciliophora</taxon>
        <taxon>Intramacronucleata</taxon>
        <taxon>Oligohymenophorea</taxon>
        <taxon>Peniculida</taxon>
        <taxon>Parameciidae</taxon>
        <taxon>Paramecium</taxon>
    </lineage>
</organism>
<reference evidence="2" key="1">
    <citation type="submission" date="2021-01" db="EMBL/GenBank/DDBJ databases">
        <authorList>
            <consortium name="Genoscope - CEA"/>
            <person name="William W."/>
        </authorList>
    </citation>
    <scope>NUCLEOTIDE SEQUENCE</scope>
</reference>
<evidence type="ECO:0000256" key="1">
    <source>
        <dbReference type="SAM" id="Phobius"/>
    </source>
</evidence>
<dbReference type="Proteomes" id="UP000688137">
    <property type="component" value="Unassembled WGS sequence"/>
</dbReference>
<feature type="transmembrane region" description="Helical" evidence="1">
    <location>
        <begin position="294"/>
        <end position="311"/>
    </location>
</feature>
<sequence length="320" mass="37781">MIIQQSLEMVLLSRLQLNKYDDQSMCCLKKGQILEIGWTQISINIYRRWSQNGQRGIFIKSTYHLSLLMNQILLEQNDMKVIKMVIEKYKELCLNYWINLMDLVLIIELNSFLQPIDLIFQIQPCQDQVDWIDRLNSQFQMKNLEHKFQRFILERCLLLKKLLIIQELLEVLMNLMMFNCKLSGMIELNRGGTFLFHKDFVESNALVQAKKKIIIDSQKCLIKPMEKQQISIQFTYIPTEEEKSKDLEKQLDLTTKQLLHPKLKWTAIFLALLSAILYSIGAFIQIHFEEDSTALYLIASLCLLPLIYCLFKVCKKKEDL</sequence>
<evidence type="ECO:0000313" key="3">
    <source>
        <dbReference type="Proteomes" id="UP000688137"/>
    </source>
</evidence>
<keyword evidence="3" id="KW-1185">Reference proteome</keyword>
<evidence type="ECO:0000313" key="2">
    <source>
        <dbReference type="EMBL" id="CAD8071774.1"/>
    </source>
</evidence>
<accession>A0A8S1M924</accession>